<proteinExistence type="predicted"/>
<comment type="subcellular location">
    <subcellularLocation>
        <location evidence="1 6">Nucleus</location>
    </subcellularLocation>
</comment>
<feature type="region of interest" description="Disordered" evidence="7">
    <location>
        <begin position="31"/>
        <end position="96"/>
    </location>
</feature>
<evidence type="ECO:0000256" key="6">
    <source>
        <dbReference type="RuleBase" id="RU367028"/>
    </source>
</evidence>
<organism evidence="9 10">
    <name type="scientific">Cinnamomum micranthum f. kanehirae</name>
    <dbReference type="NCBI Taxonomy" id="337451"/>
    <lineage>
        <taxon>Eukaryota</taxon>
        <taxon>Viridiplantae</taxon>
        <taxon>Streptophyta</taxon>
        <taxon>Embryophyta</taxon>
        <taxon>Tracheophyta</taxon>
        <taxon>Spermatophyta</taxon>
        <taxon>Magnoliopsida</taxon>
        <taxon>Magnoliidae</taxon>
        <taxon>Laurales</taxon>
        <taxon>Lauraceae</taxon>
        <taxon>Cinnamomum</taxon>
    </lineage>
</organism>
<keyword evidence="4 6" id="KW-0804">Transcription</keyword>
<evidence type="ECO:0000313" key="9">
    <source>
        <dbReference type="EMBL" id="RWR96293.1"/>
    </source>
</evidence>
<dbReference type="NCBIfam" id="TIGR01568">
    <property type="entry name" value="A_thal_3678"/>
    <property type="match status" value="1"/>
</dbReference>
<dbReference type="PANTHER" id="PTHR33057:SF82">
    <property type="entry name" value="TRANSCRIPTION REPRESSOR OFP5"/>
    <property type="match status" value="1"/>
</dbReference>
<dbReference type="EMBL" id="QPKB01000012">
    <property type="protein sequence ID" value="RWR96293.1"/>
    <property type="molecule type" value="Genomic_DNA"/>
</dbReference>
<evidence type="ECO:0000256" key="1">
    <source>
        <dbReference type="ARBA" id="ARBA00004123"/>
    </source>
</evidence>
<dbReference type="PROSITE" id="PS51754">
    <property type="entry name" value="OVATE"/>
    <property type="match status" value="1"/>
</dbReference>
<name>A0A3S3P958_9MAGN</name>
<keyword evidence="5 6" id="KW-0539">Nucleus</keyword>
<feature type="compositionally biased region" description="Basic residues" evidence="7">
    <location>
        <begin position="36"/>
        <end position="47"/>
    </location>
</feature>
<dbReference type="OrthoDB" id="1928390at2759"/>
<evidence type="ECO:0000256" key="2">
    <source>
        <dbReference type="ARBA" id="ARBA00022491"/>
    </source>
</evidence>
<dbReference type="STRING" id="337451.A0A3S3P958"/>
<dbReference type="InterPro" id="IPR038933">
    <property type="entry name" value="Ovate"/>
</dbReference>
<protein>
    <recommendedName>
        <fullName evidence="6">Transcription repressor</fullName>
    </recommendedName>
    <alternativeName>
        <fullName evidence="6">Ovate family protein</fullName>
    </alternativeName>
</protein>
<comment type="function">
    <text evidence="6">Transcriptional repressor that regulates multiple aspects of plant growth and development.</text>
</comment>
<evidence type="ECO:0000256" key="5">
    <source>
        <dbReference type="ARBA" id="ARBA00023242"/>
    </source>
</evidence>
<feature type="domain" description="OVATE" evidence="8">
    <location>
        <begin position="361"/>
        <end position="420"/>
    </location>
</feature>
<gene>
    <name evidence="9" type="ORF">CKAN_02567500</name>
</gene>
<dbReference type="GO" id="GO:0005634">
    <property type="term" value="C:nucleus"/>
    <property type="evidence" value="ECO:0007669"/>
    <property type="project" value="UniProtKB-SubCell"/>
</dbReference>
<feature type="compositionally biased region" description="Polar residues" evidence="7">
    <location>
        <begin position="68"/>
        <end position="86"/>
    </location>
</feature>
<sequence length="436" mass="49955">MKWRRKKSPGLSPLHQIFSISWLSKLKQMSSTTTKSKSHSAKTKPKFKPGSPQSSSIPVCFKPPRLSNVGSRSSFNAGSSVSNRASLSEARERTEQNMTEFMAPEEDFWQFSFAAQSGESNDGNEVQFLSCESCRSNGKSAQKDVGRLPEAGKFGDMLADARNRKLEIGLKKGRSKSVDYSLETRFETPQWIEMKDKKVAEPELRKADQRILEDDMIFYRDHVGMKQEEKILEPLSIRKSDRSTAKGHHKFMSLDSRNLDQINMKDNTRILNSSQKFVKDDQVIENVPSKNNKMVGGAPNSACGNRDLHGRKIRHHPRGGAHSPRTALRMEMCKVRVVEEMKKAKKKREKQRGRAFDSFAVVKCSFNPQQDFRESMLEMIREKGIRHPEDLESLLSCYLSLNSEDYHDIIVKVFRQVWFDLNNDCSVSEVEERQCY</sequence>
<keyword evidence="2 6" id="KW-0678">Repressor</keyword>
<dbReference type="GO" id="GO:0045892">
    <property type="term" value="P:negative regulation of DNA-templated transcription"/>
    <property type="evidence" value="ECO:0007669"/>
    <property type="project" value="UniProtKB-UniRule"/>
</dbReference>
<dbReference type="Proteomes" id="UP000283530">
    <property type="component" value="Unassembled WGS sequence"/>
</dbReference>
<dbReference type="Pfam" id="PF04844">
    <property type="entry name" value="Ovate"/>
    <property type="match status" value="1"/>
</dbReference>
<comment type="caution">
    <text evidence="9">The sequence shown here is derived from an EMBL/GenBank/DDBJ whole genome shotgun (WGS) entry which is preliminary data.</text>
</comment>
<dbReference type="AlphaFoldDB" id="A0A3S3P958"/>
<dbReference type="PANTHER" id="PTHR33057">
    <property type="entry name" value="TRANSCRIPTION REPRESSOR OFP7-RELATED"/>
    <property type="match status" value="1"/>
</dbReference>
<keyword evidence="3 6" id="KW-0805">Transcription regulation</keyword>
<dbReference type="InterPro" id="IPR006458">
    <property type="entry name" value="Ovate_C"/>
</dbReference>
<reference evidence="9 10" key="1">
    <citation type="journal article" date="2019" name="Nat. Plants">
        <title>Stout camphor tree genome fills gaps in understanding of flowering plant genome evolution.</title>
        <authorList>
            <person name="Chaw S.M."/>
            <person name="Liu Y.C."/>
            <person name="Wu Y.W."/>
            <person name="Wang H.Y."/>
            <person name="Lin C.I."/>
            <person name="Wu C.S."/>
            <person name="Ke H.M."/>
            <person name="Chang L.Y."/>
            <person name="Hsu C.Y."/>
            <person name="Yang H.T."/>
            <person name="Sudianto E."/>
            <person name="Hsu M.H."/>
            <person name="Wu K.P."/>
            <person name="Wang L.N."/>
            <person name="Leebens-Mack J.H."/>
            <person name="Tsai I.J."/>
        </authorList>
    </citation>
    <scope>NUCLEOTIDE SEQUENCE [LARGE SCALE GENOMIC DNA]</scope>
    <source>
        <strain evidence="10">cv. Chaw 1501</strain>
        <tissue evidence="9">Young leaves</tissue>
    </source>
</reference>
<evidence type="ECO:0000256" key="7">
    <source>
        <dbReference type="SAM" id="MobiDB-lite"/>
    </source>
</evidence>
<evidence type="ECO:0000259" key="8">
    <source>
        <dbReference type="PROSITE" id="PS51754"/>
    </source>
</evidence>
<evidence type="ECO:0000256" key="4">
    <source>
        <dbReference type="ARBA" id="ARBA00023163"/>
    </source>
</evidence>
<evidence type="ECO:0000313" key="10">
    <source>
        <dbReference type="Proteomes" id="UP000283530"/>
    </source>
</evidence>
<evidence type="ECO:0000256" key="3">
    <source>
        <dbReference type="ARBA" id="ARBA00023015"/>
    </source>
</evidence>
<keyword evidence="10" id="KW-1185">Reference proteome</keyword>
<accession>A0A3S3P958</accession>